<dbReference type="Proteomes" id="UP000502508">
    <property type="component" value="Chromosome"/>
</dbReference>
<evidence type="ECO:0000256" key="1">
    <source>
        <dbReference type="SAM" id="Coils"/>
    </source>
</evidence>
<keyword evidence="3" id="KW-1185">Reference proteome</keyword>
<dbReference type="RefSeq" id="WP_173041407.1">
    <property type="nucleotide sequence ID" value="NZ_AP022870.1"/>
</dbReference>
<dbReference type="InterPro" id="IPR027417">
    <property type="entry name" value="P-loop_NTPase"/>
</dbReference>
<evidence type="ECO:0000313" key="2">
    <source>
        <dbReference type="EMBL" id="BCB81602.1"/>
    </source>
</evidence>
<reference evidence="2 3" key="1">
    <citation type="submission" date="2020-03" db="EMBL/GenBank/DDBJ databases">
        <title>Whole genome shotgun sequence of Phytohabitans flavus NBRC 107702.</title>
        <authorList>
            <person name="Komaki H."/>
            <person name="Tamura T."/>
        </authorList>
    </citation>
    <scope>NUCLEOTIDE SEQUENCE [LARGE SCALE GENOMIC DNA]</scope>
    <source>
        <strain evidence="2 3">NBRC 107702</strain>
    </source>
</reference>
<dbReference type="AlphaFoldDB" id="A0A6F8Y656"/>
<evidence type="ECO:0000313" key="3">
    <source>
        <dbReference type="Proteomes" id="UP000502508"/>
    </source>
</evidence>
<accession>A0A6F8Y656</accession>
<feature type="coiled-coil region" evidence="1">
    <location>
        <begin position="307"/>
        <end position="334"/>
    </location>
</feature>
<proteinExistence type="predicted"/>
<dbReference type="KEGG" id="pfla:Pflav_080120"/>
<gene>
    <name evidence="2" type="ORF">Pflav_080120</name>
</gene>
<organism evidence="2 3">
    <name type="scientific">Phytohabitans flavus</name>
    <dbReference type="NCBI Taxonomy" id="1076124"/>
    <lineage>
        <taxon>Bacteria</taxon>
        <taxon>Bacillati</taxon>
        <taxon>Actinomycetota</taxon>
        <taxon>Actinomycetes</taxon>
        <taxon>Micromonosporales</taxon>
        <taxon>Micromonosporaceae</taxon>
    </lineage>
</organism>
<dbReference type="SUPFAM" id="SSF52540">
    <property type="entry name" value="P-loop containing nucleoside triphosphate hydrolases"/>
    <property type="match status" value="1"/>
</dbReference>
<keyword evidence="1" id="KW-0175">Coiled coil</keyword>
<reference evidence="2 3" key="2">
    <citation type="submission" date="2020-03" db="EMBL/GenBank/DDBJ databases">
        <authorList>
            <person name="Ichikawa N."/>
            <person name="Kimura A."/>
            <person name="Kitahashi Y."/>
            <person name="Uohara A."/>
        </authorList>
    </citation>
    <scope>NUCLEOTIDE SEQUENCE [LARGE SCALE GENOMIC DNA]</scope>
    <source>
        <strain evidence="2 3">NBRC 107702</strain>
    </source>
</reference>
<protein>
    <submittedName>
        <fullName evidence="2">Uncharacterized protein</fullName>
    </submittedName>
</protein>
<sequence length="355" mass="38314">MSTPPKMTVTMLGAPGSGKTMFLHGMYAILSAGFEGYFLYTVDPDQDLDLMDAWDLLSDKGETPPPNDPEPVPYDFVLKDGLTPLVEIDLVDFRGGAALDRVAEGPDDVRVLRERLARSDSIYLVLDGANVGRTVASILASGQTGPAVLDRGQDSTQVARLMRFISDATQARTSRGQAAPSVVVLISKTDLLAQTSGVSRAEALAVVAKNLDRLASIATVKGVTAMVCPVSIGAFGTGDSDRVDPTALNPENVYHPMIFSLWHFLSEGQDEHALALRRDNARLSAAAEVVSERRGQLFGSWRHSTVISQNEQEMAALRERIAELKQTMSEEGRRAVTLMSALAGMPIIKDGEWQS</sequence>
<name>A0A6F8Y656_9ACTN</name>
<dbReference type="EMBL" id="AP022870">
    <property type="protein sequence ID" value="BCB81602.1"/>
    <property type="molecule type" value="Genomic_DNA"/>
</dbReference>